<reference evidence="2 3" key="1">
    <citation type="submission" date="2023-01" db="EMBL/GenBank/DDBJ databases">
        <title>Cultivation and genomic characterization of new, ubiquitous marine nitrite-oxidizing bacteria from the Nitrospirales.</title>
        <authorList>
            <person name="Mueller A.J."/>
            <person name="Daebeler A."/>
            <person name="Herbold C.W."/>
            <person name="Kirkegaard R.H."/>
            <person name="Daims H."/>
        </authorList>
    </citation>
    <scope>NUCLEOTIDE SEQUENCE [LARGE SCALE GENOMIC DNA]</scope>
    <source>
        <strain evidence="2 3">DK</strain>
    </source>
</reference>
<dbReference type="KEGG" id="nneo:PQG83_00305"/>
<dbReference type="InterPro" id="IPR029044">
    <property type="entry name" value="Nucleotide-diphossugar_trans"/>
</dbReference>
<feature type="domain" description="Nucleotidyl transferase" evidence="1">
    <location>
        <begin position="9"/>
        <end position="215"/>
    </location>
</feature>
<sequence length="325" mass="36540">MSQSHALWSIILAGGEGERTRPFIERWLGYPKPKQYCTFVGNRSMLQHTLDRADRLGAPHQKITVVAQTHQGFAGEALGGQRAGQVILEPNYCGTASGMFLPLTYLRAWDPSATVVIFPSDHFVFPENRFLEMVRRAVRGSRILQDRLLLLGVRPTHLELDFGWMNVGGVLGWSGGSCVRQVDSFDEQLDHVQALNAMAKGALWNTSVIVGKVSTIWKLGWQYVPVIMERFERLGKAIGSTHEGRMLRQLYQKMPILDVSSELLQRVPERLGMIELEDVLWSDWEGSDRIRDTLNVIGKEPAFPSDLVTMPCSAPHALSFLEVTR</sequence>
<gene>
    <name evidence="2" type="ORF">PQG83_00305</name>
</gene>
<evidence type="ECO:0000259" key="1">
    <source>
        <dbReference type="Pfam" id="PF00483"/>
    </source>
</evidence>
<dbReference type="PANTHER" id="PTHR46390:SF1">
    <property type="entry name" value="MANNOSE-1-PHOSPHATE GUANYLYLTRANSFERASE"/>
    <property type="match status" value="1"/>
</dbReference>
<evidence type="ECO:0000313" key="3">
    <source>
        <dbReference type="Proteomes" id="UP001302494"/>
    </source>
</evidence>
<dbReference type="Proteomes" id="UP001302494">
    <property type="component" value="Chromosome"/>
</dbReference>
<dbReference type="EMBL" id="CP116968">
    <property type="protein sequence ID" value="WNM62219.1"/>
    <property type="molecule type" value="Genomic_DNA"/>
</dbReference>
<dbReference type="InterPro" id="IPR051161">
    <property type="entry name" value="Mannose-6P_isomerase_type2"/>
</dbReference>
<dbReference type="SUPFAM" id="SSF53448">
    <property type="entry name" value="Nucleotide-diphospho-sugar transferases"/>
    <property type="match status" value="1"/>
</dbReference>
<dbReference type="GO" id="GO:0009298">
    <property type="term" value="P:GDP-mannose biosynthetic process"/>
    <property type="evidence" value="ECO:0007669"/>
    <property type="project" value="TreeGrafter"/>
</dbReference>
<dbReference type="RefSeq" id="WP_312745390.1">
    <property type="nucleotide sequence ID" value="NZ_CP116968.1"/>
</dbReference>
<dbReference type="GO" id="GO:0004475">
    <property type="term" value="F:mannose-1-phosphate guanylyltransferase (GTP) activity"/>
    <property type="evidence" value="ECO:0007669"/>
    <property type="project" value="TreeGrafter"/>
</dbReference>
<evidence type="ECO:0000313" key="2">
    <source>
        <dbReference type="EMBL" id="WNM62219.1"/>
    </source>
</evidence>
<keyword evidence="3" id="KW-1185">Reference proteome</keyword>
<name>A0AA96K347_9BACT</name>
<accession>A0AA96K347</accession>
<dbReference type="Gene3D" id="3.90.550.10">
    <property type="entry name" value="Spore Coat Polysaccharide Biosynthesis Protein SpsA, Chain A"/>
    <property type="match status" value="1"/>
</dbReference>
<dbReference type="AlphaFoldDB" id="A0AA96K347"/>
<organism evidence="2 3">
    <name type="scientific">Candidatus Nitrospira neomarina</name>
    <dbReference type="NCBI Taxonomy" id="3020899"/>
    <lineage>
        <taxon>Bacteria</taxon>
        <taxon>Pseudomonadati</taxon>
        <taxon>Nitrospirota</taxon>
        <taxon>Nitrospiria</taxon>
        <taxon>Nitrospirales</taxon>
        <taxon>Nitrospiraceae</taxon>
        <taxon>Nitrospira</taxon>
    </lineage>
</organism>
<proteinExistence type="predicted"/>
<dbReference type="Pfam" id="PF00483">
    <property type="entry name" value="NTP_transferase"/>
    <property type="match status" value="1"/>
</dbReference>
<dbReference type="PANTHER" id="PTHR46390">
    <property type="entry name" value="MANNOSE-1-PHOSPHATE GUANYLYLTRANSFERASE"/>
    <property type="match status" value="1"/>
</dbReference>
<dbReference type="InterPro" id="IPR005835">
    <property type="entry name" value="NTP_transferase_dom"/>
</dbReference>
<protein>
    <submittedName>
        <fullName evidence="2">Sugar phosphate nucleotidyltransferase</fullName>
    </submittedName>
</protein>